<gene>
    <name evidence="3" type="ORF">ACFQ5G_29605</name>
</gene>
<evidence type="ECO:0000313" key="3">
    <source>
        <dbReference type="EMBL" id="MFD1369515.1"/>
    </source>
</evidence>
<dbReference type="InterPro" id="IPR052019">
    <property type="entry name" value="F420H2_bilvrd_red/Heme_oxyg"/>
</dbReference>
<proteinExistence type="predicted"/>
<sequence>MSGAIPLDSPALLDFWTERHLCTLTTLRADGSPHVVAVGATFDPVAGLARVITSGGSTKVRNVLRGHRRVAICQVDAGRWSTIEGLAEIRDDPDSVADAVERYAARYRRPRPNPARVVIEVKITRILGSASLLTSVE</sequence>
<dbReference type="Proteomes" id="UP001597183">
    <property type="component" value="Unassembled WGS sequence"/>
</dbReference>
<dbReference type="PANTHER" id="PTHR35176">
    <property type="entry name" value="HEME OXYGENASE HI_0854-RELATED"/>
    <property type="match status" value="1"/>
</dbReference>
<dbReference type="InterPro" id="IPR012349">
    <property type="entry name" value="Split_barrel_FMN-bd"/>
</dbReference>
<evidence type="ECO:0000259" key="2">
    <source>
        <dbReference type="Pfam" id="PF01243"/>
    </source>
</evidence>
<dbReference type="NCBIfam" id="TIGR03618">
    <property type="entry name" value="Rv1155_F420"/>
    <property type="match status" value="1"/>
</dbReference>
<feature type="domain" description="Pyridoxamine 5'-phosphate oxidase N-terminal" evidence="2">
    <location>
        <begin position="10"/>
        <end position="127"/>
    </location>
</feature>
<evidence type="ECO:0000256" key="1">
    <source>
        <dbReference type="ARBA" id="ARBA00023002"/>
    </source>
</evidence>
<reference evidence="4" key="1">
    <citation type="journal article" date="2019" name="Int. J. Syst. Evol. Microbiol.">
        <title>The Global Catalogue of Microorganisms (GCM) 10K type strain sequencing project: providing services to taxonomists for standard genome sequencing and annotation.</title>
        <authorList>
            <consortium name="The Broad Institute Genomics Platform"/>
            <consortium name="The Broad Institute Genome Sequencing Center for Infectious Disease"/>
            <person name="Wu L."/>
            <person name="Ma J."/>
        </authorList>
    </citation>
    <scope>NUCLEOTIDE SEQUENCE [LARGE SCALE GENOMIC DNA]</scope>
    <source>
        <strain evidence="4">CCM 7526</strain>
    </source>
</reference>
<dbReference type="EMBL" id="JBHTMK010000040">
    <property type="protein sequence ID" value="MFD1369515.1"/>
    <property type="molecule type" value="Genomic_DNA"/>
</dbReference>
<organism evidence="3 4">
    <name type="scientific">Actinoplanes sichuanensis</name>
    <dbReference type="NCBI Taxonomy" id="512349"/>
    <lineage>
        <taxon>Bacteria</taxon>
        <taxon>Bacillati</taxon>
        <taxon>Actinomycetota</taxon>
        <taxon>Actinomycetes</taxon>
        <taxon>Micromonosporales</taxon>
        <taxon>Micromonosporaceae</taxon>
        <taxon>Actinoplanes</taxon>
    </lineage>
</organism>
<accession>A0ABW4AH39</accession>
<dbReference type="InterPro" id="IPR011576">
    <property type="entry name" value="Pyridox_Oxase_N"/>
</dbReference>
<dbReference type="Pfam" id="PF01243">
    <property type="entry name" value="PNPOx_N"/>
    <property type="match status" value="1"/>
</dbReference>
<keyword evidence="4" id="KW-1185">Reference proteome</keyword>
<protein>
    <submittedName>
        <fullName evidence="3">TIGR03618 family F420-dependent PPOX class oxidoreductase</fullName>
    </submittedName>
</protein>
<dbReference type="InterPro" id="IPR019920">
    <property type="entry name" value="F420-binding_dom_put"/>
</dbReference>
<dbReference type="SUPFAM" id="SSF50475">
    <property type="entry name" value="FMN-binding split barrel"/>
    <property type="match status" value="1"/>
</dbReference>
<dbReference type="Gene3D" id="2.30.110.10">
    <property type="entry name" value="Electron Transport, Fmn-binding Protein, Chain A"/>
    <property type="match status" value="1"/>
</dbReference>
<comment type="caution">
    <text evidence="3">The sequence shown here is derived from an EMBL/GenBank/DDBJ whole genome shotgun (WGS) entry which is preliminary data.</text>
</comment>
<evidence type="ECO:0000313" key="4">
    <source>
        <dbReference type="Proteomes" id="UP001597183"/>
    </source>
</evidence>
<keyword evidence="1" id="KW-0560">Oxidoreductase</keyword>
<dbReference type="RefSeq" id="WP_317792318.1">
    <property type="nucleotide sequence ID" value="NZ_AP028461.1"/>
</dbReference>
<dbReference type="PANTHER" id="PTHR35176:SF1">
    <property type="entry name" value="F420H(2)-DEPENDENT BILIVERDIN REDUCTASE"/>
    <property type="match status" value="1"/>
</dbReference>
<name>A0ABW4AH39_9ACTN</name>